<feature type="domain" description="BIG2" evidence="1">
    <location>
        <begin position="584"/>
        <end position="666"/>
    </location>
</feature>
<dbReference type="InterPro" id="IPR039448">
    <property type="entry name" value="Beta_helix"/>
</dbReference>
<dbReference type="SUPFAM" id="SSF49373">
    <property type="entry name" value="Invasin/intimin cell-adhesion fragments"/>
    <property type="match status" value="1"/>
</dbReference>
<dbReference type="Proteomes" id="UP000324233">
    <property type="component" value="Chromosome"/>
</dbReference>
<dbReference type="PANTHER" id="PTHR11319">
    <property type="entry name" value="G PROTEIN-COUPLED RECEPTOR-RELATED"/>
    <property type="match status" value="1"/>
</dbReference>
<organism evidence="2 3">
    <name type="scientific">Aquisphaera giovannonii</name>
    <dbReference type="NCBI Taxonomy" id="406548"/>
    <lineage>
        <taxon>Bacteria</taxon>
        <taxon>Pseudomonadati</taxon>
        <taxon>Planctomycetota</taxon>
        <taxon>Planctomycetia</taxon>
        <taxon>Isosphaerales</taxon>
        <taxon>Isosphaeraceae</taxon>
        <taxon>Aquisphaera</taxon>
    </lineage>
</organism>
<evidence type="ECO:0000313" key="2">
    <source>
        <dbReference type="EMBL" id="QEH34974.1"/>
    </source>
</evidence>
<dbReference type="Pfam" id="PF13229">
    <property type="entry name" value="Beta_helix"/>
    <property type="match status" value="4"/>
</dbReference>
<accession>A0A5B9W3Z6</accession>
<dbReference type="InterPro" id="IPR059226">
    <property type="entry name" value="Choice_anch_Q_dom"/>
</dbReference>
<evidence type="ECO:0000313" key="3">
    <source>
        <dbReference type="Proteomes" id="UP000324233"/>
    </source>
</evidence>
<evidence type="ECO:0000259" key="1">
    <source>
        <dbReference type="SMART" id="SM00635"/>
    </source>
</evidence>
<dbReference type="PANTHER" id="PTHR11319:SF35">
    <property type="entry name" value="OUTER MEMBRANE PROTEIN PMPC-RELATED"/>
    <property type="match status" value="1"/>
</dbReference>
<dbReference type="KEGG" id="agv:OJF2_35190"/>
<protein>
    <submittedName>
        <fullName evidence="2">Putative outer membrane protein pmp20</fullName>
    </submittedName>
</protein>
<dbReference type="Pfam" id="PF02368">
    <property type="entry name" value="Big_2"/>
    <property type="match status" value="1"/>
</dbReference>
<gene>
    <name evidence="2" type="ORF">OJF2_35190</name>
</gene>
<dbReference type="OrthoDB" id="292920at2"/>
<name>A0A5B9W3Z6_9BACT</name>
<dbReference type="NCBIfam" id="NF041518">
    <property type="entry name" value="choice_anch_Q"/>
    <property type="match status" value="2"/>
</dbReference>
<dbReference type="NCBIfam" id="TIGR03804">
    <property type="entry name" value="para_beta_helix"/>
    <property type="match status" value="1"/>
</dbReference>
<dbReference type="InterPro" id="IPR008964">
    <property type="entry name" value="Invasin/intimin_cell_adhesion"/>
</dbReference>
<sequence>MKLSTASDRRAIGRATVEARRRQRRRLRPSLLALEDRQLLSTFTVTSTLDDGSDGTLRWAIAQANSGGDNTIDFDAGVFATPQTITLNGNQLELSDTSGTETITGPAAGVTVNGNNANGVFQVDRGVTASISNLTITGGNSFFAAGGLYNQGTITLTGCTFSDNTGFFAPGALYNDGTATLTDCAITGSTATFSNGGVTSFGTITMTRCSFTGNSGGLYLNNGTVTLTDCTVSGNGRTGVHMRRAVSATVTGCTISGSSGDGLYIGYGPATVTDCTVSGNSGTGVVDRGRGSSVGRATLTNCTISGNSHGGLDNGYSTFATLTNCTISGNSSGDNGGGVYNDGNATLTGCTISGNSSGRNGGGLATSNYGATTLSNTIIAGNTAGTGPDVAGVVASPGNNLIGEADGSSGWVGTDLTGTVAAPLNPVLAPLGDYGGPTRTMALLPGSPAIGAGSNALIPDGVTTDQRGLPRVVDGVVDIGAFESSGFTLAYTSGSGQTAGAVFPAPLVATVTANNPDEPVAGGLVTFTPPDSGASAVLDSPAAIGVGGTVSVTAANNGLAGSYTVTATANGAPGVLSYSLTNLAMVSIALSPGNPELALGVVGQLTAIGTFADGSTGDVTRLVTDWESATPSVATISGTGVASALSLGTTAITASMVGITSTADILTVIAPSFVVNTTADDFDFYSGTTSLREAIAGANALPGQTITFDPTVFAGGQTITLTRGQLELSGASGTEAITGPDGGVTVDAHGASRVFQVDGGVTATISGMTITGGSAQNGGGLANYGGNLTLTSCTVSGNSAGNNGGGVYSNTGGTTTLADCTVGDNSATVNGAGIYVNGGGSASLTDCTITGNTGLQGAVFNSGSTVSLTDCTASGNTAGYGAGVYTNNGGTTTLTNCTVSGNTASGNGGGVYTKDATTTLMDSIVSGNSAGGYGGGLYSQNAATTLTNCTVGGNSSSSGGGLFINSGTLTLTDSMVSDNSVGGGISGGIWIRGDNTTATLAGCTISGNYAGNSGGGLYIDGGNTATLAGCTFTDNLGGNAGGGVCNMGTAMLDTCTFTNNLANQGVGGGLANFGTATLTNCTVSGNTDIYRGGGGVGNFGMLTLTNCTVSDNVGIYCDGGGLFNYSGPGVYNSQGTMTLTNCTVSGNSASVNGGGVFSQGTTTLTDCTVSGNSAGNNGGGLFNNHGATSLTDCTVSGNSASHSGGGLADFGTATLTSCTVSGNSADNGGGVYLNFGGSATLTNCLVSRNSASVGPYSNGGGVDIHGGGTVTLTNCTITGNTGVAGAGMINQFSTAILTDCTISDNSASADGLPWSFAGNAGGLSNFAGTTTLTNCTFSGNSASKTGGGLYASNGATTTLTNCTVSGNSADNGGGLASDFDTTIMLGNTIVAGNMAGTGPDVSGVVTSLGNNLIGETDGSSGWVGTDLTGTVVTPLNPLLAPLGDYGGPTQTMALLPGSPAIDAGSNALIPDGVTTDQRGLPRVVNSVVDIGAFESSGFTIAVTSGSGQSTGVLTAFPNPLVATVTANNPDEPVAGGLVTFTPPSSGASATLSGSPATVGGDGSASVTATANGVTGSYAVTATASGITTPASFRLTNLQLIIALDPSASGALSLSGNASINTAGIVYINSSSSSALTASGNANVTAQAIDVHGRFVRSGNAGLNPTPVAGAPVLAVASLPLPSAAGMTNHGSLSLGGNSSTTIQPGIYTRISVTGNARLTMAPGIYIIEGGGFSASGFSSVSGSGVMIVNAGSNYPAAGGSYGGISLGGNATFNLSPASSGIYAGIVLFQPSDNTKAMSVTTNASGIAGTIYAPAVTLSESGNAALNASLIVKRLSLSGNGAANGPRAAGCATAGIRSNAVAASVKIAATSSSIGAVSVLEQAAPATIPTRMKVKLTDALGNNVGASRLPVVSMAATSAGDFVPQALPVGSPMDNLVTINPTTVTSRFSLKSKGSRLFA</sequence>
<dbReference type="InterPro" id="IPR022441">
    <property type="entry name" value="Para_beta_helix_rpt-2"/>
</dbReference>
<dbReference type="Gene3D" id="2.160.20.10">
    <property type="entry name" value="Single-stranded right-handed beta-helix, Pectin lyase-like"/>
    <property type="match status" value="3"/>
</dbReference>
<keyword evidence="3" id="KW-1185">Reference proteome</keyword>
<dbReference type="InterPro" id="IPR006626">
    <property type="entry name" value="PbH1"/>
</dbReference>
<dbReference type="RefSeq" id="WP_148594830.1">
    <property type="nucleotide sequence ID" value="NZ_CP042997.1"/>
</dbReference>
<dbReference type="Gene3D" id="2.60.40.1080">
    <property type="match status" value="1"/>
</dbReference>
<dbReference type="SUPFAM" id="SSF51126">
    <property type="entry name" value="Pectin lyase-like"/>
    <property type="match status" value="5"/>
</dbReference>
<dbReference type="EMBL" id="CP042997">
    <property type="protein sequence ID" value="QEH34974.1"/>
    <property type="molecule type" value="Genomic_DNA"/>
</dbReference>
<dbReference type="SMART" id="SM00710">
    <property type="entry name" value="PbH1"/>
    <property type="match status" value="26"/>
</dbReference>
<dbReference type="InterPro" id="IPR003343">
    <property type="entry name" value="Big_2"/>
</dbReference>
<reference evidence="2 3" key="1">
    <citation type="submission" date="2019-08" db="EMBL/GenBank/DDBJ databases">
        <title>Deep-cultivation of Planctomycetes and their phenomic and genomic characterization uncovers novel biology.</title>
        <authorList>
            <person name="Wiegand S."/>
            <person name="Jogler M."/>
            <person name="Boedeker C."/>
            <person name="Pinto D."/>
            <person name="Vollmers J."/>
            <person name="Rivas-Marin E."/>
            <person name="Kohn T."/>
            <person name="Peeters S.H."/>
            <person name="Heuer A."/>
            <person name="Rast P."/>
            <person name="Oberbeckmann S."/>
            <person name="Bunk B."/>
            <person name="Jeske O."/>
            <person name="Meyerdierks A."/>
            <person name="Storesund J.E."/>
            <person name="Kallscheuer N."/>
            <person name="Luecker S."/>
            <person name="Lage O.M."/>
            <person name="Pohl T."/>
            <person name="Merkel B.J."/>
            <person name="Hornburger P."/>
            <person name="Mueller R.-W."/>
            <person name="Bruemmer F."/>
            <person name="Labrenz M."/>
            <person name="Spormann A.M."/>
            <person name="Op den Camp H."/>
            <person name="Overmann J."/>
            <person name="Amann R."/>
            <person name="Jetten M.S.M."/>
            <person name="Mascher T."/>
            <person name="Medema M.H."/>
            <person name="Devos D.P."/>
            <person name="Kaster A.-K."/>
            <person name="Ovreas L."/>
            <person name="Rohde M."/>
            <person name="Galperin M.Y."/>
            <person name="Jogler C."/>
        </authorList>
    </citation>
    <scope>NUCLEOTIDE SEQUENCE [LARGE SCALE GENOMIC DNA]</scope>
    <source>
        <strain evidence="2 3">OJF2</strain>
    </source>
</reference>
<dbReference type="InterPro" id="IPR011050">
    <property type="entry name" value="Pectin_lyase_fold/virulence"/>
</dbReference>
<proteinExistence type="predicted"/>
<dbReference type="SMART" id="SM00635">
    <property type="entry name" value="BID_2"/>
    <property type="match status" value="1"/>
</dbReference>
<dbReference type="InterPro" id="IPR012334">
    <property type="entry name" value="Pectin_lyas_fold"/>
</dbReference>